<dbReference type="EMBL" id="CM045759">
    <property type="protein sequence ID" value="KAI8017248.1"/>
    <property type="molecule type" value="Genomic_DNA"/>
</dbReference>
<reference evidence="1 2" key="1">
    <citation type="journal article" date="2022" name="Plant J.">
        <title>Chromosome-level genome of Camellia lanceoleosa provides a valuable resource for understanding genome evolution and self-incompatibility.</title>
        <authorList>
            <person name="Gong W."/>
            <person name="Xiao S."/>
            <person name="Wang L."/>
            <person name="Liao Z."/>
            <person name="Chang Y."/>
            <person name="Mo W."/>
            <person name="Hu G."/>
            <person name="Li W."/>
            <person name="Zhao G."/>
            <person name="Zhu H."/>
            <person name="Hu X."/>
            <person name="Ji K."/>
            <person name="Xiang X."/>
            <person name="Song Q."/>
            <person name="Yuan D."/>
            <person name="Jin S."/>
            <person name="Zhang L."/>
        </authorList>
    </citation>
    <scope>NUCLEOTIDE SEQUENCE [LARGE SCALE GENOMIC DNA]</scope>
    <source>
        <strain evidence="1">SQ_2022a</strain>
    </source>
</reference>
<comment type="caution">
    <text evidence="1">The sequence shown here is derived from an EMBL/GenBank/DDBJ whole genome shotgun (WGS) entry which is preliminary data.</text>
</comment>
<gene>
    <name evidence="1" type="ORF">LOK49_LG04G03524</name>
</gene>
<sequence>MAMDAVNRLSVIATGMGQLKNQFQQRHRVLNFLLKSVRTMDPVRKDARIRASRKHIKGLEKRQHAMKAMEASPSSTICHGKNNRD</sequence>
<proteinExistence type="predicted"/>
<dbReference type="Proteomes" id="UP001060215">
    <property type="component" value="Chromosome 2"/>
</dbReference>
<organism evidence="1 2">
    <name type="scientific">Camellia lanceoleosa</name>
    <dbReference type="NCBI Taxonomy" id="1840588"/>
    <lineage>
        <taxon>Eukaryota</taxon>
        <taxon>Viridiplantae</taxon>
        <taxon>Streptophyta</taxon>
        <taxon>Embryophyta</taxon>
        <taxon>Tracheophyta</taxon>
        <taxon>Spermatophyta</taxon>
        <taxon>Magnoliopsida</taxon>
        <taxon>eudicotyledons</taxon>
        <taxon>Gunneridae</taxon>
        <taxon>Pentapetalae</taxon>
        <taxon>asterids</taxon>
        <taxon>Ericales</taxon>
        <taxon>Theaceae</taxon>
        <taxon>Camellia</taxon>
    </lineage>
</organism>
<keyword evidence="2" id="KW-1185">Reference proteome</keyword>
<protein>
    <submittedName>
        <fullName evidence="1">Uncharacterized protein</fullName>
    </submittedName>
</protein>
<evidence type="ECO:0000313" key="2">
    <source>
        <dbReference type="Proteomes" id="UP001060215"/>
    </source>
</evidence>
<evidence type="ECO:0000313" key="1">
    <source>
        <dbReference type="EMBL" id="KAI8017248.1"/>
    </source>
</evidence>
<accession>A0ACC0HX29</accession>
<name>A0ACC0HX29_9ERIC</name>